<evidence type="ECO:0000313" key="12">
    <source>
        <dbReference type="EMBL" id="RDK06304.1"/>
    </source>
</evidence>
<gene>
    <name evidence="12" type="ORF">DN412_32080</name>
</gene>
<dbReference type="NCBIfam" id="TIGR00229">
    <property type="entry name" value="sensory_box"/>
    <property type="match status" value="1"/>
</dbReference>
<dbReference type="NCBIfam" id="TIGR00254">
    <property type="entry name" value="GGDEF"/>
    <property type="match status" value="1"/>
</dbReference>
<evidence type="ECO:0000256" key="5">
    <source>
        <dbReference type="ARBA" id="ARBA00022777"/>
    </source>
</evidence>
<dbReference type="PROSITE" id="PS50885">
    <property type="entry name" value="HAMP"/>
    <property type="match status" value="1"/>
</dbReference>
<feature type="domain" description="HAMP" evidence="10">
    <location>
        <begin position="300"/>
        <end position="353"/>
    </location>
</feature>
<evidence type="ECO:0000259" key="9">
    <source>
        <dbReference type="PROSITE" id="PS50112"/>
    </source>
</evidence>
<dbReference type="CDD" id="cd06225">
    <property type="entry name" value="HAMP"/>
    <property type="match status" value="1"/>
</dbReference>
<dbReference type="SUPFAM" id="SSF103190">
    <property type="entry name" value="Sensory domain-like"/>
    <property type="match status" value="1"/>
</dbReference>
<keyword evidence="5" id="KW-0418">Kinase</keyword>
<keyword evidence="8" id="KW-0472">Membrane</keyword>
<evidence type="ECO:0000256" key="6">
    <source>
        <dbReference type="ARBA" id="ARBA00022840"/>
    </source>
</evidence>
<dbReference type="SMART" id="SM00091">
    <property type="entry name" value="PAS"/>
    <property type="match status" value="1"/>
</dbReference>
<evidence type="ECO:0000313" key="13">
    <source>
        <dbReference type="Proteomes" id="UP000255165"/>
    </source>
</evidence>
<protein>
    <submittedName>
        <fullName evidence="12">PAS domain S-box protein</fullName>
    </submittedName>
</protein>
<dbReference type="InterPro" id="IPR043128">
    <property type="entry name" value="Rev_trsase/Diguanyl_cyclase"/>
</dbReference>
<name>A0A370NL23_9BURK</name>
<dbReference type="GO" id="GO:0016301">
    <property type="term" value="F:kinase activity"/>
    <property type="evidence" value="ECO:0007669"/>
    <property type="project" value="UniProtKB-KW"/>
</dbReference>
<dbReference type="CDD" id="cd01949">
    <property type="entry name" value="GGDEF"/>
    <property type="match status" value="1"/>
</dbReference>
<keyword evidence="7" id="KW-0902">Two-component regulatory system</keyword>
<dbReference type="SMART" id="SM00304">
    <property type="entry name" value="HAMP"/>
    <property type="match status" value="1"/>
</dbReference>
<dbReference type="InterPro" id="IPR052155">
    <property type="entry name" value="Biofilm_reg_signaling"/>
</dbReference>
<dbReference type="Pfam" id="PF08448">
    <property type="entry name" value="PAS_4"/>
    <property type="match status" value="1"/>
</dbReference>
<dbReference type="PROSITE" id="PS50887">
    <property type="entry name" value="GGDEF"/>
    <property type="match status" value="1"/>
</dbReference>
<dbReference type="SUPFAM" id="SSF55785">
    <property type="entry name" value="PYP-like sensor domain (PAS domain)"/>
    <property type="match status" value="1"/>
</dbReference>
<accession>A0A370NL23</accession>
<dbReference type="InterPro" id="IPR029151">
    <property type="entry name" value="Sensor-like_sf"/>
</dbReference>
<dbReference type="Gene3D" id="6.10.340.10">
    <property type="match status" value="1"/>
</dbReference>
<dbReference type="Gene3D" id="3.30.450.20">
    <property type="entry name" value="PAS domain"/>
    <property type="match status" value="2"/>
</dbReference>
<dbReference type="Proteomes" id="UP000255165">
    <property type="component" value="Unassembled WGS sequence"/>
</dbReference>
<evidence type="ECO:0000256" key="3">
    <source>
        <dbReference type="ARBA" id="ARBA00022679"/>
    </source>
</evidence>
<dbReference type="Gene3D" id="3.30.70.270">
    <property type="match status" value="1"/>
</dbReference>
<dbReference type="CDD" id="cd18773">
    <property type="entry name" value="PDC1_HK_sensor"/>
    <property type="match status" value="1"/>
</dbReference>
<dbReference type="FunFam" id="3.30.70.270:FF:000001">
    <property type="entry name" value="Diguanylate cyclase domain protein"/>
    <property type="match status" value="1"/>
</dbReference>
<dbReference type="GO" id="GO:0000160">
    <property type="term" value="P:phosphorelay signal transduction system"/>
    <property type="evidence" value="ECO:0007669"/>
    <property type="project" value="UniProtKB-KW"/>
</dbReference>
<dbReference type="EMBL" id="QKWJ01000066">
    <property type="protein sequence ID" value="RDK06304.1"/>
    <property type="molecule type" value="Genomic_DNA"/>
</dbReference>
<dbReference type="CDD" id="cd00130">
    <property type="entry name" value="PAS"/>
    <property type="match status" value="1"/>
</dbReference>
<dbReference type="GO" id="GO:0016020">
    <property type="term" value="C:membrane"/>
    <property type="evidence" value="ECO:0007669"/>
    <property type="project" value="UniProtKB-SubCell"/>
</dbReference>
<feature type="transmembrane region" description="Helical" evidence="8">
    <location>
        <begin position="280"/>
        <end position="299"/>
    </location>
</feature>
<dbReference type="AlphaFoldDB" id="A0A370NL23"/>
<comment type="subcellular location">
    <subcellularLocation>
        <location evidence="1">Membrane</location>
    </subcellularLocation>
</comment>
<evidence type="ECO:0000256" key="7">
    <source>
        <dbReference type="ARBA" id="ARBA00023012"/>
    </source>
</evidence>
<dbReference type="PANTHER" id="PTHR44757:SF2">
    <property type="entry name" value="BIOFILM ARCHITECTURE MAINTENANCE PROTEIN MBAA"/>
    <property type="match status" value="1"/>
</dbReference>
<keyword evidence="8" id="KW-1133">Transmembrane helix</keyword>
<dbReference type="InterPro" id="IPR013656">
    <property type="entry name" value="PAS_4"/>
</dbReference>
<keyword evidence="4" id="KW-0547">Nucleotide-binding</keyword>
<dbReference type="InterPro" id="IPR000014">
    <property type="entry name" value="PAS"/>
</dbReference>
<dbReference type="SUPFAM" id="SSF55073">
    <property type="entry name" value="Nucleotide cyclase"/>
    <property type="match status" value="1"/>
</dbReference>
<dbReference type="InterPro" id="IPR003660">
    <property type="entry name" value="HAMP_dom"/>
</dbReference>
<keyword evidence="2" id="KW-0597">Phosphoprotein</keyword>
<dbReference type="InterPro" id="IPR000160">
    <property type="entry name" value="GGDEF_dom"/>
</dbReference>
<dbReference type="Pfam" id="PF00990">
    <property type="entry name" value="GGDEF"/>
    <property type="match status" value="1"/>
</dbReference>
<evidence type="ECO:0000259" key="10">
    <source>
        <dbReference type="PROSITE" id="PS50885"/>
    </source>
</evidence>
<dbReference type="InterPro" id="IPR035965">
    <property type="entry name" value="PAS-like_dom_sf"/>
</dbReference>
<keyword evidence="8" id="KW-0812">Transmembrane</keyword>
<dbReference type="PROSITE" id="PS50112">
    <property type="entry name" value="PAS"/>
    <property type="match status" value="1"/>
</dbReference>
<evidence type="ECO:0000256" key="4">
    <source>
        <dbReference type="ARBA" id="ARBA00022741"/>
    </source>
</evidence>
<evidence type="ECO:0000259" key="11">
    <source>
        <dbReference type="PROSITE" id="PS50887"/>
    </source>
</evidence>
<keyword evidence="13" id="KW-1185">Reference proteome</keyword>
<organism evidence="12 13">
    <name type="scientific">Cupriavidus lacunae</name>
    <dbReference type="NCBI Taxonomy" id="2666307"/>
    <lineage>
        <taxon>Bacteria</taxon>
        <taxon>Pseudomonadati</taxon>
        <taxon>Pseudomonadota</taxon>
        <taxon>Betaproteobacteria</taxon>
        <taxon>Burkholderiales</taxon>
        <taxon>Burkholderiaceae</taxon>
        <taxon>Cupriavidus</taxon>
    </lineage>
</organism>
<sequence>MVRWSLKSRVVASTVVVVLLLAVLLILVARHYVFANLKDSLQAQQDAQVKLVAEQLDDKFEVRVLILHRLAEQLAPLLDRDPAALKRVTEQAAPIPELFDWVFLAWADGKRAFDTRPIDQNPDVSDRRYFQDILRGASVVISEPVITKVTGAPGVAMAVPVRWADGRVRAVLVGGLYLQRENFLKALSRSRIGITGAYCLVSSGQSPRYVIHADPAKVLQPAASGHESCGTDKAISIWEFAWPTRPIVARHRLETAGWQLVATLPAREAFSPIIRARLKILTMVGAALAIAGLLMWQVARRLLAPLENLERAVRESATDLPARAALPTSRADEIGALARTFSSVMCQLAERTSALLKARKLAEEREARIHAIANHIPDLVAYLDMDERYVFVNQAYEQRFGMSAGEIIGLTPRDLWGEDHYANAIRPHLKLALSGELVTFDAEHPYENPPLYFKVTYQPAWSGTVDTVVGVHVFARDITVERQKMRELEQKTVSDYLTGLLNRKGFDRRLESAMALSETSGRIMTLLLVDLDNFKLVNDTYGHPIGDKLLNVLATRLRCCVRESDAVARIGGDEFAVILEEVSGLHAVERVADAIIAATSVPCIIDDQQITCRTSVGGALHKPGNGNTRNELFLKADTALYAAKHAGKGRFVVFDKSRRISSDSNSRTSAD</sequence>
<evidence type="ECO:0000256" key="8">
    <source>
        <dbReference type="SAM" id="Phobius"/>
    </source>
</evidence>
<evidence type="ECO:0000256" key="2">
    <source>
        <dbReference type="ARBA" id="ARBA00022553"/>
    </source>
</evidence>
<dbReference type="Pfam" id="PF00672">
    <property type="entry name" value="HAMP"/>
    <property type="match status" value="1"/>
</dbReference>
<dbReference type="SMART" id="SM00267">
    <property type="entry name" value="GGDEF"/>
    <property type="match status" value="1"/>
</dbReference>
<feature type="domain" description="GGDEF" evidence="11">
    <location>
        <begin position="522"/>
        <end position="656"/>
    </location>
</feature>
<comment type="caution">
    <text evidence="12">The sequence shown here is derived from an EMBL/GenBank/DDBJ whole genome shotgun (WGS) entry which is preliminary data.</text>
</comment>
<dbReference type="GO" id="GO:0005524">
    <property type="term" value="F:ATP binding"/>
    <property type="evidence" value="ECO:0007669"/>
    <property type="project" value="UniProtKB-KW"/>
</dbReference>
<reference evidence="13" key="1">
    <citation type="submission" date="2018-06" db="EMBL/GenBank/DDBJ databases">
        <authorList>
            <person name="Feng T."/>
            <person name="Jeon C.O."/>
        </authorList>
    </citation>
    <scope>NUCLEOTIDE SEQUENCE [LARGE SCALE GENOMIC DNA]</scope>
    <source>
        <strain evidence="13">S23</strain>
    </source>
</reference>
<dbReference type="PANTHER" id="PTHR44757">
    <property type="entry name" value="DIGUANYLATE CYCLASE DGCP"/>
    <property type="match status" value="1"/>
</dbReference>
<keyword evidence="6" id="KW-0067">ATP-binding</keyword>
<keyword evidence="3" id="KW-0808">Transferase</keyword>
<dbReference type="InterPro" id="IPR029787">
    <property type="entry name" value="Nucleotide_cyclase"/>
</dbReference>
<proteinExistence type="predicted"/>
<evidence type="ECO:0000256" key="1">
    <source>
        <dbReference type="ARBA" id="ARBA00004370"/>
    </source>
</evidence>
<feature type="domain" description="PAS" evidence="9">
    <location>
        <begin position="365"/>
        <end position="436"/>
    </location>
</feature>